<organism evidence="1 2">
    <name type="scientific">Herminiimonas arsenicoxydans</name>
    <dbReference type="NCBI Taxonomy" id="204773"/>
    <lineage>
        <taxon>Bacteria</taxon>
        <taxon>Pseudomonadati</taxon>
        <taxon>Pseudomonadota</taxon>
        <taxon>Betaproteobacteria</taxon>
        <taxon>Burkholderiales</taxon>
        <taxon>Oxalobacteraceae</taxon>
        <taxon>Herminiimonas</taxon>
    </lineage>
</organism>
<gene>
    <name evidence="1" type="ordered locus">HEAR3036</name>
</gene>
<keyword evidence="2" id="KW-1185">Reference proteome</keyword>
<sequence length="109" mass="12206">MNIVFFGTELSDKYPEVMGSFLLESEQEHWLTLQDVLSALFQGDNIAIRQATQDEMERAETYGALYDIGKQLGVSYGRLLDYKGEDHAKEFMAYVMGVIDAAKASVEVG</sequence>
<evidence type="ECO:0000313" key="1">
    <source>
        <dbReference type="EMBL" id="CAL63145.1"/>
    </source>
</evidence>
<evidence type="ECO:0000313" key="2">
    <source>
        <dbReference type="Proteomes" id="UP000006697"/>
    </source>
</evidence>
<dbReference type="STRING" id="204773.HEAR3036"/>
<dbReference type="KEGG" id="har:HEAR3036"/>
<dbReference type="HOGENOM" id="CLU_2180237_0_0_4"/>
<accession>A4G9F8</accession>
<dbReference type="EMBL" id="CU207211">
    <property type="protein sequence ID" value="CAL63145.1"/>
    <property type="molecule type" value="Genomic_DNA"/>
</dbReference>
<name>A4G9F8_HERAR</name>
<dbReference type="OrthoDB" id="9553749at2"/>
<proteinExistence type="predicted"/>
<dbReference type="AlphaFoldDB" id="A4G9F8"/>
<protein>
    <submittedName>
        <fullName evidence="1">Uncharacterized protein</fullName>
    </submittedName>
</protein>
<reference evidence="1 2" key="1">
    <citation type="journal article" date="2007" name="PLoS Genet.">
        <title>A tale of two oxidation states: bacterial colonization of arsenic-rich environments.</title>
        <authorList>
            <person name="Muller D."/>
            <person name="Medigue C."/>
            <person name="Koechler S."/>
            <person name="Barbe V."/>
            <person name="Barakat M."/>
            <person name="Talla E."/>
            <person name="Bonnefoy V."/>
            <person name="Krin E."/>
            <person name="Arsene-Ploetze F."/>
            <person name="Carapito C."/>
            <person name="Chandler M."/>
            <person name="Cournoyer B."/>
            <person name="Cruveiller S."/>
            <person name="Dossat C."/>
            <person name="Duval S."/>
            <person name="Heymann M."/>
            <person name="Leize E."/>
            <person name="Lieutaud A."/>
            <person name="Lievremont D."/>
            <person name="Makita Y."/>
            <person name="Mangenot S."/>
            <person name="Nitschke W."/>
            <person name="Ortet P."/>
            <person name="Perdrial N."/>
            <person name="Schoepp B."/>
            <person name="Siguier N."/>
            <person name="Simeonova D.D."/>
            <person name="Rouy Z."/>
            <person name="Segurens B."/>
            <person name="Turlin E."/>
            <person name="Vallenet D."/>
            <person name="Van Dorsselaer A."/>
            <person name="Weiss S."/>
            <person name="Weissenbach J."/>
            <person name="Lett M.C."/>
            <person name="Danchin A."/>
            <person name="Bertin P.N."/>
        </authorList>
    </citation>
    <scope>NUCLEOTIDE SEQUENCE [LARGE SCALE GENOMIC DNA]</scope>
    <source>
        <strain evidence="2">ULPAs1</strain>
    </source>
</reference>
<dbReference type="Proteomes" id="UP000006697">
    <property type="component" value="Chromosome"/>
</dbReference>